<keyword evidence="5 7" id="KW-1133">Transmembrane helix</keyword>
<evidence type="ECO:0000313" key="9">
    <source>
        <dbReference type="EMBL" id="MBC8610754.1"/>
    </source>
</evidence>
<keyword evidence="6 7" id="KW-0472">Membrane</keyword>
<dbReference type="Gene3D" id="1.10.3720.10">
    <property type="entry name" value="MetI-like"/>
    <property type="match status" value="1"/>
</dbReference>
<comment type="subcellular location">
    <subcellularLocation>
        <location evidence="1 7">Cell membrane</location>
        <topology evidence="1 7">Multi-pass membrane protein</topology>
    </subcellularLocation>
</comment>
<evidence type="ECO:0000256" key="5">
    <source>
        <dbReference type="ARBA" id="ARBA00022989"/>
    </source>
</evidence>
<organism evidence="9 10">
    <name type="scientific">Massiliimalia timonensis</name>
    <dbReference type="NCBI Taxonomy" id="1987501"/>
    <lineage>
        <taxon>Bacteria</taxon>
        <taxon>Bacillati</taxon>
        <taxon>Bacillota</taxon>
        <taxon>Clostridia</taxon>
        <taxon>Eubacteriales</taxon>
        <taxon>Oscillospiraceae</taxon>
        <taxon>Massiliimalia</taxon>
    </lineage>
</organism>
<feature type="transmembrane region" description="Helical" evidence="7">
    <location>
        <begin position="59"/>
        <end position="83"/>
    </location>
</feature>
<comment type="similarity">
    <text evidence="7">Belongs to the binding-protein-dependent transport system permease family.</text>
</comment>
<dbReference type="EMBL" id="JACRTL010000003">
    <property type="protein sequence ID" value="MBC8610754.1"/>
    <property type="molecule type" value="Genomic_DNA"/>
</dbReference>
<dbReference type="Proteomes" id="UP000632659">
    <property type="component" value="Unassembled WGS sequence"/>
</dbReference>
<feature type="domain" description="ABC transmembrane type-1" evidence="8">
    <location>
        <begin position="60"/>
        <end position="263"/>
    </location>
</feature>
<comment type="caution">
    <text evidence="9">The sequence shown here is derived from an EMBL/GenBank/DDBJ whole genome shotgun (WGS) entry which is preliminary data.</text>
</comment>
<keyword evidence="10" id="KW-1185">Reference proteome</keyword>
<dbReference type="GO" id="GO:0055085">
    <property type="term" value="P:transmembrane transport"/>
    <property type="evidence" value="ECO:0007669"/>
    <property type="project" value="InterPro"/>
</dbReference>
<dbReference type="Pfam" id="PF00528">
    <property type="entry name" value="BPD_transp_1"/>
    <property type="match status" value="1"/>
</dbReference>
<feature type="transmembrane region" description="Helical" evidence="7">
    <location>
        <begin position="139"/>
        <end position="163"/>
    </location>
</feature>
<evidence type="ECO:0000256" key="4">
    <source>
        <dbReference type="ARBA" id="ARBA00022692"/>
    </source>
</evidence>
<keyword evidence="3" id="KW-1003">Cell membrane</keyword>
<dbReference type="PANTHER" id="PTHR43744">
    <property type="entry name" value="ABC TRANSPORTER PERMEASE PROTEIN MG189-RELATED-RELATED"/>
    <property type="match status" value="1"/>
</dbReference>
<dbReference type="PROSITE" id="PS50928">
    <property type="entry name" value="ABC_TM1"/>
    <property type="match status" value="1"/>
</dbReference>
<protein>
    <submittedName>
        <fullName evidence="9">Carbohydrate ABC transporter permease</fullName>
    </submittedName>
</protein>
<evidence type="ECO:0000256" key="7">
    <source>
        <dbReference type="RuleBase" id="RU363032"/>
    </source>
</evidence>
<feature type="transmembrane region" description="Helical" evidence="7">
    <location>
        <begin position="5"/>
        <end position="24"/>
    </location>
</feature>
<dbReference type="CDD" id="cd06261">
    <property type="entry name" value="TM_PBP2"/>
    <property type="match status" value="1"/>
</dbReference>
<reference evidence="9" key="1">
    <citation type="submission" date="2020-08" db="EMBL/GenBank/DDBJ databases">
        <title>Genome public.</title>
        <authorList>
            <person name="Liu C."/>
            <person name="Sun Q."/>
        </authorList>
    </citation>
    <scope>NUCLEOTIDE SEQUENCE</scope>
    <source>
        <strain evidence="9">NSJ-15</strain>
    </source>
</reference>
<dbReference type="InterPro" id="IPR000515">
    <property type="entry name" value="MetI-like"/>
</dbReference>
<dbReference type="PANTHER" id="PTHR43744:SF12">
    <property type="entry name" value="ABC TRANSPORTER PERMEASE PROTEIN MG189-RELATED"/>
    <property type="match status" value="1"/>
</dbReference>
<accession>A0A8J6P7D2</accession>
<feature type="transmembrane region" description="Helical" evidence="7">
    <location>
        <begin position="244"/>
        <end position="268"/>
    </location>
</feature>
<keyword evidence="4 7" id="KW-0812">Transmembrane</keyword>
<dbReference type="InterPro" id="IPR035906">
    <property type="entry name" value="MetI-like_sf"/>
</dbReference>
<evidence type="ECO:0000256" key="2">
    <source>
        <dbReference type="ARBA" id="ARBA00022448"/>
    </source>
</evidence>
<gene>
    <name evidence="9" type="ORF">H8702_06400</name>
</gene>
<dbReference type="GO" id="GO:0005886">
    <property type="term" value="C:plasma membrane"/>
    <property type="evidence" value="ECO:0007669"/>
    <property type="project" value="UniProtKB-SubCell"/>
</dbReference>
<feature type="transmembrane region" description="Helical" evidence="7">
    <location>
        <begin position="95"/>
        <end position="119"/>
    </location>
</feature>
<evidence type="ECO:0000256" key="3">
    <source>
        <dbReference type="ARBA" id="ARBA00022475"/>
    </source>
</evidence>
<evidence type="ECO:0000256" key="1">
    <source>
        <dbReference type="ARBA" id="ARBA00004651"/>
    </source>
</evidence>
<dbReference type="SUPFAM" id="SSF161098">
    <property type="entry name" value="MetI-like"/>
    <property type="match status" value="1"/>
</dbReference>
<keyword evidence="2 7" id="KW-0813">Transport</keyword>
<name>A0A8J6P7D2_9FIRM</name>
<evidence type="ECO:0000313" key="10">
    <source>
        <dbReference type="Proteomes" id="UP000632659"/>
    </source>
</evidence>
<sequence>MKTIFILVSVIVVFPFIIMVLTALKSNQEISQGLSAFFPETPLFSNFVTAMQKGNWGRYFINTIIITGFAVIISLVINSLAGYAFARMRFAGKTILFYCAMVGMMLPMQVIMIPVFLQIKELPLVGGNDFFGNGGIGLVNNYAGVILPLIAHPFGVFLCRQFFMGFPKELDEAAKIDGCSPLQIYLKLYIPMGIPIFATLGLLKFVDTWNQYTWPLLVFNDPEMNTVQLALNAFKGENVTEWNYLMAATIVIILPILVLFVCLQRYFVQGIATTGMKD</sequence>
<evidence type="ECO:0000259" key="8">
    <source>
        <dbReference type="PROSITE" id="PS50928"/>
    </source>
</evidence>
<evidence type="ECO:0000256" key="6">
    <source>
        <dbReference type="ARBA" id="ARBA00023136"/>
    </source>
</evidence>
<feature type="transmembrane region" description="Helical" evidence="7">
    <location>
        <begin position="184"/>
        <end position="206"/>
    </location>
</feature>
<dbReference type="AlphaFoldDB" id="A0A8J6P7D2"/>
<proteinExistence type="inferred from homology"/>